<dbReference type="InterPro" id="IPR039426">
    <property type="entry name" value="TonB-dep_rcpt-like"/>
</dbReference>
<dbReference type="PANTHER" id="PTHR47234:SF1">
    <property type="entry name" value="TONB-DEPENDENT RECEPTOR"/>
    <property type="match status" value="1"/>
</dbReference>
<keyword evidence="14" id="KW-1185">Reference proteome</keyword>
<keyword evidence="2 8" id="KW-0813">Transport</keyword>
<organism evidence="13 14">
    <name type="scientific">Thalassotalea marina</name>
    <dbReference type="NCBI Taxonomy" id="1673741"/>
    <lineage>
        <taxon>Bacteria</taxon>
        <taxon>Pseudomonadati</taxon>
        <taxon>Pseudomonadota</taxon>
        <taxon>Gammaproteobacteria</taxon>
        <taxon>Alteromonadales</taxon>
        <taxon>Colwelliaceae</taxon>
        <taxon>Thalassotalea</taxon>
    </lineage>
</organism>
<dbReference type="Gene3D" id="2.40.170.20">
    <property type="entry name" value="TonB-dependent receptor, beta-barrel domain"/>
    <property type="match status" value="1"/>
</dbReference>
<evidence type="ECO:0000256" key="9">
    <source>
        <dbReference type="RuleBase" id="RU003357"/>
    </source>
</evidence>
<sequence>MKNLSILAVAVKSALFAGAVTSFASVAADEQNAAEDKKIEKVTVTGSRIKRIDFEGPSPVTVLSAEDMQAAGFNNVYDALQNLTIAQGVAGEQSANSSQMAGQQINIRGLGPARALTLINGRRVTDNPTASYNSGQFFDFSIIPMAAVKRIEVLTGGGSAIYGSDAVAGVINVILKENVEDTELNLTYGKRTEGGGVQKSIQLVSGYSTDKLSSTFTFEYQEQEGLWAQDKGAFDHLNDNPNGHDGSASRIAWHYIGGGAFKSPTAETCEAMAPGSVPLPYASNYDGLICGTERTSNYSIENPRERISALANFTYDLTDDVQLFGNALAWASETNNQIFRKGIVWRGDNPYTNKYEQAYVSFSQEDFPASSFNEKETYAFLGGARGVIFDEFDWVLGVNLSRTSEYQKSRQFKQKAVTEWIQAVDYDPIQPFDTSLLSEDSVGYRWSDAFSTSRSIDFSVSGSVYELPAGPIQFSTIAEYKRDEYKIVVDPTARQGQDPEGGWTNGSASFGAGDRERFSLGVEFNVPVTEQIELGVASRYDSYHDKSETGGRLTSQASLTYRPLENLLFRTSVAESFRAPDMHHVFRARSDGFYNSGVYDFYQCRLDDTGNGNQDGYKAGCLDFTPSTGGSPRHLGIGNAKLKEEKGLNYNIGVVYEPIENLTLKLDYYDIEIENEITSESITDILKREADCRIGRAHPEDGTETYDINSEECQRTISQVEREPSDENGIGEIVRLKPAYINRSSTRQSGYDFKLTYKLTTDDWGFFKADAGYTYVDKWETTDLDVTRDIYSTLTNDDSRTPRSNLSAQLGWGYGDFYTQFTAFRKGSILREDCFRGYEEDGVTEKYDRSLECNEKTADGENKLKRLDAQWTVNMTMSYSFIENHRIILSVNNLTDHNGRKDQTEQDWPWVNRDVYDIKGRYASLRYNFKF</sequence>
<evidence type="ECO:0000256" key="3">
    <source>
        <dbReference type="ARBA" id="ARBA00022452"/>
    </source>
</evidence>
<dbReference type="Pfam" id="PF00593">
    <property type="entry name" value="TonB_dep_Rec_b-barrel"/>
    <property type="match status" value="1"/>
</dbReference>
<dbReference type="Gene3D" id="2.170.130.10">
    <property type="entry name" value="TonB-dependent receptor, plug domain"/>
    <property type="match status" value="1"/>
</dbReference>
<comment type="subcellular location">
    <subcellularLocation>
        <location evidence="1 8">Cell outer membrane</location>
        <topology evidence="1 8">Multi-pass membrane protein</topology>
    </subcellularLocation>
</comment>
<dbReference type="Proteomes" id="UP000623842">
    <property type="component" value="Unassembled WGS sequence"/>
</dbReference>
<keyword evidence="5 9" id="KW-0798">TonB box</keyword>
<evidence type="ECO:0000256" key="7">
    <source>
        <dbReference type="ARBA" id="ARBA00023237"/>
    </source>
</evidence>
<comment type="similarity">
    <text evidence="8 9">Belongs to the TonB-dependent receptor family.</text>
</comment>
<reference evidence="13" key="2">
    <citation type="submission" date="2020-09" db="EMBL/GenBank/DDBJ databases">
        <authorList>
            <person name="Sun Q."/>
            <person name="Kim S."/>
        </authorList>
    </citation>
    <scope>NUCLEOTIDE SEQUENCE</scope>
    <source>
        <strain evidence="13">KCTC 42731</strain>
    </source>
</reference>
<dbReference type="PANTHER" id="PTHR47234">
    <property type="match status" value="1"/>
</dbReference>
<evidence type="ECO:0000259" key="11">
    <source>
        <dbReference type="Pfam" id="PF00593"/>
    </source>
</evidence>
<dbReference type="RefSeq" id="WP_189772813.1">
    <property type="nucleotide sequence ID" value="NZ_BNCK01000008.1"/>
</dbReference>
<feature type="domain" description="TonB-dependent receptor-like beta-barrel" evidence="11">
    <location>
        <begin position="345"/>
        <end position="894"/>
    </location>
</feature>
<keyword evidence="10" id="KW-0732">Signal</keyword>
<evidence type="ECO:0000256" key="10">
    <source>
        <dbReference type="SAM" id="SignalP"/>
    </source>
</evidence>
<dbReference type="InterPro" id="IPR036942">
    <property type="entry name" value="Beta-barrel_TonB_sf"/>
</dbReference>
<comment type="caution">
    <text evidence="13">The sequence shown here is derived from an EMBL/GenBank/DDBJ whole genome shotgun (WGS) entry which is preliminary data.</text>
</comment>
<name>A0A919ENE5_9GAMM</name>
<dbReference type="Pfam" id="PF07715">
    <property type="entry name" value="Plug"/>
    <property type="match status" value="1"/>
</dbReference>
<keyword evidence="6 8" id="KW-0472">Membrane</keyword>
<evidence type="ECO:0000256" key="6">
    <source>
        <dbReference type="ARBA" id="ARBA00023136"/>
    </source>
</evidence>
<feature type="domain" description="TonB-dependent receptor plug" evidence="12">
    <location>
        <begin position="55"/>
        <end position="170"/>
    </location>
</feature>
<keyword evidence="7 8" id="KW-0998">Cell outer membrane</keyword>
<evidence type="ECO:0000256" key="8">
    <source>
        <dbReference type="PROSITE-ProRule" id="PRU01360"/>
    </source>
</evidence>
<evidence type="ECO:0000259" key="12">
    <source>
        <dbReference type="Pfam" id="PF07715"/>
    </source>
</evidence>
<dbReference type="GO" id="GO:0009279">
    <property type="term" value="C:cell outer membrane"/>
    <property type="evidence" value="ECO:0007669"/>
    <property type="project" value="UniProtKB-SubCell"/>
</dbReference>
<evidence type="ECO:0000256" key="1">
    <source>
        <dbReference type="ARBA" id="ARBA00004571"/>
    </source>
</evidence>
<evidence type="ECO:0008006" key="15">
    <source>
        <dbReference type="Google" id="ProtNLM"/>
    </source>
</evidence>
<evidence type="ECO:0000313" key="13">
    <source>
        <dbReference type="EMBL" id="GHG01402.1"/>
    </source>
</evidence>
<dbReference type="InterPro" id="IPR000531">
    <property type="entry name" value="Beta-barrel_TonB"/>
</dbReference>
<reference evidence="13" key="1">
    <citation type="journal article" date="2014" name="Int. J. Syst. Evol. Microbiol.">
        <title>Complete genome sequence of Corynebacterium casei LMG S-19264T (=DSM 44701T), isolated from a smear-ripened cheese.</title>
        <authorList>
            <consortium name="US DOE Joint Genome Institute (JGI-PGF)"/>
            <person name="Walter F."/>
            <person name="Albersmeier A."/>
            <person name="Kalinowski J."/>
            <person name="Ruckert C."/>
        </authorList>
    </citation>
    <scope>NUCLEOTIDE SEQUENCE</scope>
    <source>
        <strain evidence="13">KCTC 42731</strain>
    </source>
</reference>
<gene>
    <name evidence="13" type="ORF">GCM10017161_32610</name>
</gene>
<protein>
    <recommendedName>
        <fullName evidence="15">TonB-dependent receptor</fullName>
    </recommendedName>
</protein>
<evidence type="ECO:0000256" key="2">
    <source>
        <dbReference type="ARBA" id="ARBA00022448"/>
    </source>
</evidence>
<accession>A0A919ENE5</accession>
<dbReference type="EMBL" id="BNCK01000008">
    <property type="protein sequence ID" value="GHG01402.1"/>
    <property type="molecule type" value="Genomic_DNA"/>
</dbReference>
<evidence type="ECO:0000313" key="14">
    <source>
        <dbReference type="Proteomes" id="UP000623842"/>
    </source>
</evidence>
<evidence type="ECO:0000256" key="4">
    <source>
        <dbReference type="ARBA" id="ARBA00022692"/>
    </source>
</evidence>
<feature type="chain" id="PRO_5036673661" description="TonB-dependent receptor" evidence="10">
    <location>
        <begin position="28"/>
        <end position="931"/>
    </location>
</feature>
<proteinExistence type="inferred from homology"/>
<dbReference type="AlphaFoldDB" id="A0A919ENE5"/>
<keyword evidence="4 8" id="KW-0812">Transmembrane</keyword>
<dbReference type="SUPFAM" id="SSF56935">
    <property type="entry name" value="Porins"/>
    <property type="match status" value="1"/>
</dbReference>
<dbReference type="InterPro" id="IPR012910">
    <property type="entry name" value="Plug_dom"/>
</dbReference>
<feature type="signal peptide" evidence="10">
    <location>
        <begin position="1"/>
        <end position="27"/>
    </location>
</feature>
<dbReference type="InterPro" id="IPR037066">
    <property type="entry name" value="Plug_dom_sf"/>
</dbReference>
<evidence type="ECO:0000256" key="5">
    <source>
        <dbReference type="ARBA" id="ARBA00023077"/>
    </source>
</evidence>
<keyword evidence="3 8" id="KW-1134">Transmembrane beta strand</keyword>
<dbReference type="PROSITE" id="PS52016">
    <property type="entry name" value="TONB_DEPENDENT_REC_3"/>
    <property type="match status" value="1"/>
</dbReference>